<sequence length="85" mass="9293">MGRRYNDPGASSSQGPSTKDFATLQSNISRLFSIIEDQHNQIQTQHDQITLLQSMLMKSIEGGHPGASSSQPPHQLPIPPPHPSH</sequence>
<evidence type="ECO:0000313" key="3">
    <source>
        <dbReference type="Proteomes" id="UP001417504"/>
    </source>
</evidence>
<feature type="compositionally biased region" description="Pro residues" evidence="1">
    <location>
        <begin position="74"/>
        <end position="85"/>
    </location>
</feature>
<reference evidence="2 3" key="1">
    <citation type="submission" date="2024-01" db="EMBL/GenBank/DDBJ databases">
        <title>Genome assemblies of Stephania.</title>
        <authorList>
            <person name="Yang L."/>
        </authorList>
    </citation>
    <scope>NUCLEOTIDE SEQUENCE [LARGE SCALE GENOMIC DNA]</scope>
    <source>
        <strain evidence="2">QJT</strain>
        <tissue evidence="2">Leaf</tissue>
    </source>
</reference>
<evidence type="ECO:0000313" key="2">
    <source>
        <dbReference type="EMBL" id="KAK9090942.1"/>
    </source>
</evidence>
<proteinExistence type="predicted"/>
<evidence type="ECO:0000256" key="1">
    <source>
        <dbReference type="SAM" id="MobiDB-lite"/>
    </source>
</evidence>
<accession>A0AAP0HNE6</accession>
<dbReference type="AlphaFoldDB" id="A0AAP0HNE6"/>
<dbReference type="Proteomes" id="UP001417504">
    <property type="component" value="Unassembled WGS sequence"/>
</dbReference>
<name>A0AAP0HNE6_9MAGN</name>
<keyword evidence="3" id="KW-1185">Reference proteome</keyword>
<feature type="region of interest" description="Disordered" evidence="1">
    <location>
        <begin position="57"/>
        <end position="85"/>
    </location>
</feature>
<protein>
    <submittedName>
        <fullName evidence="2">Uncharacterized protein</fullName>
    </submittedName>
</protein>
<dbReference type="EMBL" id="JBBNAE010000010">
    <property type="protein sequence ID" value="KAK9090942.1"/>
    <property type="molecule type" value="Genomic_DNA"/>
</dbReference>
<gene>
    <name evidence="2" type="ORF">Sjap_024119</name>
</gene>
<comment type="caution">
    <text evidence="2">The sequence shown here is derived from an EMBL/GenBank/DDBJ whole genome shotgun (WGS) entry which is preliminary data.</text>
</comment>
<feature type="region of interest" description="Disordered" evidence="1">
    <location>
        <begin position="1"/>
        <end position="21"/>
    </location>
</feature>
<organism evidence="2 3">
    <name type="scientific">Stephania japonica</name>
    <dbReference type="NCBI Taxonomy" id="461633"/>
    <lineage>
        <taxon>Eukaryota</taxon>
        <taxon>Viridiplantae</taxon>
        <taxon>Streptophyta</taxon>
        <taxon>Embryophyta</taxon>
        <taxon>Tracheophyta</taxon>
        <taxon>Spermatophyta</taxon>
        <taxon>Magnoliopsida</taxon>
        <taxon>Ranunculales</taxon>
        <taxon>Menispermaceae</taxon>
        <taxon>Menispermoideae</taxon>
        <taxon>Cissampelideae</taxon>
        <taxon>Stephania</taxon>
    </lineage>
</organism>